<dbReference type="Proteomes" id="UP000694044">
    <property type="component" value="Unassembled WGS sequence"/>
</dbReference>
<organism evidence="2 3">
    <name type="scientific">Phytophthora pseudosyringae</name>
    <dbReference type="NCBI Taxonomy" id="221518"/>
    <lineage>
        <taxon>Eukaryota</taxon>
        <taxon>Sar</taxon>
        <taxon>Stramenopiles</taxon>
        <taxon>Oomycota</taxon>
        <taxon>Peronosporomycetes</taxon>
        <taxon>Peronosporales</taxon>
        <taxon>Peronosporaceae</taxon>
        <taxon>Phytophthora</taxon>
    </lineage>
</organism>
<sequence length="436" mass="47989">MLLEAQDDVVGESCPSQFGSESLPPMMAAMRAELPRMPVLDKNSRSVVDFRGSSASSNARSWLQQRAHIRRDEAEPTRCANGDWESRNLQRAKVRPSASAMVLARKRDEQRKLLSSKKQCTDSDGSDCNAGDSERDSLDMEEQLTAFVEYNATDMDGLDINPSQDFDGVWRRRGDEEQAAATQASQYMEACSWEDVTDVNQFQEEASEVFDNVIYAPRPASIPVGSSASTKCRPQGKHEFGIARPSFQPTDKNIPEKRAVVGPLSDDSEGSLSDGFDVAVNLASKATTTAEDTSCSDAATSKAPYKPKWRQRRSVKRDCSFIDNSRSHSVNGRFLLMASPHPVTTSEASQTLSDRVIELKDGYFDSSDDLQEDPNVMRDSDVPSSVPTSSVDTTAVVSSSLPSSATYSDALHPRLVRKRRKVGQLTLDGFLRSKMS</sequence>
<feature type="compositionally biased region" description="Low complexity" evidence="1">
    <location>
        <begin position="382"/>
        <end position="397"/>
    </location>
</feature>
<keyword evidence="3" id="KW-1185">Reference proteome</keyword>
<dbReference type="OrthoDB" id="166387at2759"/>
<accession>A0A8T1WMI1</accession>
<reference evidence="2" key="1">
    <citation type="submission" date="2021-02" db="EMBL/GenBank/DDBJ databases">
        <authorList>
            <person name="Palmer J.M."/>
        </authorList>
    </citation>
    <scope>NUCLEOTIDE SEQUENCE</scope>
    <source>
        <strain evidence="2">SCRP734</strain>
    </source>
</reference>
<name>A0A8T1WMI1_9STRA</name>
<feature type="region of interest" description="Disordered" evidence="1">
    <location>
        <begin position="1"/>
        <end position="22"/>
    </location>
</feature>
<evidence type="ECO:0000313" key="2">
    <source>
        <dbReference type="EMBL" id="KAG7393193.1"/>
    </source>
</evidence>
<dbReference type="EMBL" id="JAGDFM010000005">
    <property type="protein sequence ID" value="KAG7393193.1"/>
    <property type="molecule type" value="Genomic_DNA"/>
</dbReference>
<gene>
    <name evidence="2" type="primary">TAF13_1</name>
    <name evidence="2" type="ORF">PHYPSEUDO_011198</name>
</gene>
<feature type="compositionally biased region" description="Acidic residues" evidence="1">
    <location>
        <begin position="1"/>
        <end position="10"/>
    </location>
</feature>
<feature type="region of interest" description="Disordered" evidence="1">
    <location>
        <begin position="113"/>
        <end position="138"/>
    </location>
</feature>
<feature type="region of interest" description="Disordered" evidence="1">
    <location>
        <begin position="225"/>
        <end position="256"/>
    </location>
</feature>
<evidence type="ECO:0000313" key="3">
    <source>
        <dbReference type="Proteomes" id="UP000694044"/>
    </source>
</evidence>
<proteinExistence type="predicted"/>
<comment type="caution">
    <text evidence="2">The sequence shown here is derived from an EMBL/GenBank/DDBJ whole genome shotgun (WGS) entry which is preliminary data.</text>
</comment>
<evidence type="ECO:0000256" key="1">
    <source>
        <dbReference type="SAM" id="MobiDB-lite"/>
    </source>
</evidence>
<dbReference type="AlphaFoldDB" id="A0A8T1WMI1"/>
<feature type="region of interest" description="Disordered" evidence="1">
    <location>
        <begin position="365"/>
        <end position="397"/>
    </location>
</feature>
<protein>
    <submittedName>
        <fullName evidence="2">Transcription initiation factor TFIID subunit 13</fullName>
    </submittedName>
</protein>